<organism evidence="1 2">
    <name type="scientific">Clostridium niameyense</name>
    <dbReference type="NCBI Taxonomy" id="1622073"/>
    <lineage>
        <taxon>Bacteria</taxon>
        <taxon>Bacillati</taxon>
        <taxon>Bacillota</taxon>
        <taxon>Clostridia</taxon>
        <taxon>Eubacteriales</taxon>
        <taxon>Clostridiaceae</taxon>
        <taxon>Clostridium</taxon>
    </lineage>
</organism>
<evidence type="ECO:0000313" key="2">
    <source>
        <dbReference type="Proteomes" id="UP000473885"/>
    </source>
</evidence>
<sequence>MLIKTLDGKRVNVEIENTYIKPFYNRNNAVDTYSICSNENNKEVVLASYSDITIAKHMRHLLISCKELKGLTHQVMSEVDLAEDLFLSASYKLRQAKEKYKEEEVVG</sequence>
<accession>A0A6M0RC15</accession>
<dbReference type="EMBL" id="SXDP01000013">
    <property type="protein sequence ID" value="NEZ47835.1"/>
    <property type="molecule type" value="Genomic_DNA"/>
</dbReference>
<dbReference type="AlphaFoldDB" id="A0A6M0RC15"/>
<evidence type="ECO:0000313" key="1">
    <source>
        <dbReference type="EMBL" id="NEZ47835.1"/>
    </source>
</evidence>
<keyword evidence="2" id="KW-1185">Reference proteome</keyword>
<protein>
    <submittedName>
        <fullName evidence="1">Uncharacterized protein</fullName>
    </submittedName>
</protein>
<name>A0A6M0RC15_9CLOT</name>
<dbReference type="RefSeq" id="WP_163249723.1">
    <property type="nucleotide sequence ID" value="NZ_SXDP01000013.1"/>
</dbReference>
<dbReference type="Proteomes" id="UP000473885">
    <property type="component" value="Unassembled WGS sequence"/>
</dbReference>
<proteinExistence type="predicted"/>
<comment type="caution">
    <text evidence="1">The sequence shown here is derived from an EMBL/GenBank/DDBJ whole genome shotgun (WGS) entry which is preliminary data.</text>
</comment>
<reference evidence="1 2" key="1">
    <citation type="submission" date="2019-04" db="EMBL/GenBank/DDBJ databases">
        <title>Genome sequencing of Clostridium botulinum Groups I-IV and Clostridium butyricum.</title>
        <authorList>
            <person name="Brunt J."/>
            <person name="Van Vliet A.H.M."/>
            <person name="Stringer S.C."/>
            <person name="Carter A.T."/>
            <person name="Peck M.W."/>
        </authorList>
    </citation>
    <scope>NUCLEOTIDE SEQUENCE [LARGE SCALE GENOMIC DNA]</scope>
    <source>
        <strain evidence="1 2">IFR 18/094</strain>
    </source>
</reference>
<gene>
    <name evidence="1" type="ORF">FDF74_11645</name>
</gene>